<reference evidence="13 14" key="1">
    <citation type="submission" date="2019-09" db="EMBL/GenBank/DDBJ databases">
        <title>A chromosome-level genome assembly of the Chinese tupelo Nyssa sinensis.</title>
        <authorList>
            <person name="Yang X."/>
            <person name="Kang M."/>
            <person name="Yang Y."/>
            <person name="Xiong H."/>
            <person name="Wang M."/>
            <person name="Zhang Z."/>
            <person name="Wang Z."/>
            <person name="Wu H."/>
            <person name="Ma T."/>
            <person name="Liu J."/>
            <person name="Xi Z."/>
        </authorList>
    </citation>
    <scope>NUCLEOTIDE SEQUENCE [LARGE SCALE GENOMIC DNA]</scope>
    <source>
        <strain evidence="13">J267</strain>
        <tissue evidence="13">Leaf</tissue>
    </source>
</reference>
<dbReference type="GO" id="GO:0006869">
    <property type="term" value="P:lipid transport"/>
    <property type="evidence" value="ECO:0007669"/>
    <property type="project" value="InterPro"/>
</dbReference>
<keyword evidence="9" id="KW-0325">Glycoprotein</keyword>
<feature type="domain" description="Bifunctional inhibitor/plant lipid transfer protein/seed storage helical" evidence="12">
    <location>
        <begin position="36"/>
        <end position="114"/>
    </location>
</feature>
<evidence type="ECO:0000259" key="12">
    <source>
        <dbReference type="SMART" id="SM00499"/>
    </source>
</evidence>
<gene>
    <name evidence="13" type="ORF">F0562_028956</name>
</gene>
<dbReference type="Proteomes" id="UP000325577">
    <property type="component" value="Linkage Group LG16"/>
</dbReference>
<keyword evidence="5" id="KW-0336">GPI-anchor</keyword>
<protein>
    <recommendedName>
        <fullName evidence="12">Bifunctional inhibitor/plant lipid transfer protein/seed storage helical domain-containing protein</fullName>
    </recommendedName>
</protein>
<comment type="subcellular location">
    <subcellularLocation>
        <location evidence="1">Cell membrane</location>
        <topology evidence="1">Lipid-anchor</topology>
        <topology evidence="1">GPI-anchor</topology>
    </subcellularLocation>
</comment>
<organism evidence="13 14">
    <name type="scientific">Nyssa sinensis</name>
    <dbReference type="NCBI Taxonomy" id="561372"/>
    <lineage>
        <taxon>Eukaryota</taxon>
        <taxon>Viridiplantae</taxon>
        <taxon>Streptophyta</taxon>
        <taxon>Embryophyta</taxon>
        <taxon>Tracheophyta</taxon>
        <taxon>Spermatophyta</taxon>
        <taxon>Magnoliopsida</taxon>
        <taxon>eudicotyledons</taxon>
        <taxon>Gunneridae</taxon>
        <taxon>Pentapetalae</taxon>
        <taxon>asterids</taxon>
        <taxon>Cornales</taxon>
        <taxon>Nyssaceae</taxon>
        <taxon>Nyssa</taxon>
    </lineage>
</organism>
<keyword evidence="10" id="KW-0449">Lipoprotein</keyword>
<dbReference type="InterPro" id="IPR000528">
    <property type="entry name" value="Plant_nsLTP"/>
</dbReference>
<comment type="similarity">
    <text evidence="2">Belongs to the plant LTP family.</text>
</comment>
<feature type="chain" id="PRO_5023901462" description="Bifunctional inhibitor/plant lipid transfer protein/seed storage helical domain-containing protein" evidence="11">
    <location>
        <begin position="24"/>
        <end position="170"/>
    </location>
</feature>
<evidence type="ECO:0000256" key="9">
    <source>
        <dbReference type="ARBA" id="ARBA00023180"/>
    </source>
</evidence>
<dbReference type="InterPro" id="IPR016140">
    <property type="entry name" value="Bifunc_inhib/LTP/seed_store"/>
</dbReference>
<name>A0A5J5B1K3_9ASTE</name>
<proteinExistence type="inferred from homology"/>
<keyword evidence="3" id="KW-0813">Transport</keyword>
<evidence type="ECO:0000256" key="5">
    <source>
        <dbReference type="ARBA" id="ARBA00022622"/>
    </source>
</evidence>
<keyword evidence="6 11" id="KW-0732">Signal</keyword>
<keyword evidence="8" id="KW-1015">Disulfide bond</keyword>
<keyword evidence="5" id="KW-0472">Membrane</keyword>
<dbReference type="SUPFAM" id="SSF47699">
    <property type="entry name" value="Bifunctional inhibitor/lipid-transfer protein/seed storage 2S albumin"/>
    <property type="match status" value="1"/>
</dbReference>
<evidence type="ECO:0000256" key="4">
    <source>
        <dbReference type="ARBA" id="ARBA00022475"/>
    </source>
</evidence>
<dbReference type="FunFam" id="1.10.110.10:FF:000001">
    <property type="entry name" value="Bifunctional inhibitor/lipid-transfer protein/seed storage 2S albumin superfamily protein"/>
    <property type="match status" value="1"/>
</dbReference>
<dbReference type="InterPro" id="IPR036312">
    <property type="entry name" value="Bifun_inhib/LTP/seed_sf"/>
</dbReference>
<dbReference type="GO" id="GO:0008289">
    <property type="term" value="F:lipid binding"/>
    <property type="evidence" value="ECO:0007669"/>
    <property type="project" value="UniProtKB-KW"/>
</dbReference>
<dbReference type="SMART" id="SM00499">
    <property type="entry name" value="AAI"/>
    <property type="match status" value="1"/>
</dbReference>
<dbReference type="InterPro" id="IPR043325">
    <property type="entry name" value="LTSS"/>
</dbReference>
<evidence type="ECO:0000256" key="11">
    <source>
        <dbReference type="SAM" id="SignalP"/>
    </source>
</evidence>
<dbReference type="OrthoDB" id="659547at2759"/>
<sequence length="170" mass="17058">MAMKMVTILFSILAIWAVRNVDSATPHHAPSPSVDCSSLIVELSGCLSFVSANSNTTKPEGTCCSGLKKVLKADAECLCEAFKISAQSGVTLNITKAVTLPSACHVSAPSLSNCGLNLAGPAPAISPLGAPSPSLVPGGPPTPGNSGSAFAISTGLLVLNLVAAASFSFF</sequence>
<evidence type="ECO:0000313" key="14">
    <source>
        <dbReference type="Proteomes" id="UP000325577"/>
    </source>
</evidence>
<evidence type="ECO:0000313" key="13">
    <source>
        <dbReference type="EMBL" id="KAA8536478.1"/>
    </source>
</evidence>
<evidence type="ECO:0000256" key="1">
    <source>
        <dbReference type="ARBA" id="ARBA00004609"/>
    </source>
</evidence>
<dbReference type="CDD" id="cd00010">
    <property type="entry name" value="AAI_LTSS"/>
    <property type="match status" value="1"/>
</dbReference>
<evidence type="ECO:0000256" key="6">
    <source>
        <dbReference type="ARBA" id="ARBA00022729"/>
    </source>
</evidence>
<evidence type="ECO:0000256" key="2">
    <source>
        <dbReference type="ARBA" id="ARBA00009748"/>
    </source>
</evidence>
<dbReference type="PANTHER" id="PTHR33044">
    <property type="entry name" value="BIFUNCTIONAL INHIBITOR/LIPID-TRANSFER PROTEIN/SEED STORAGE 2S ALBUMIN SUPERFAMILY PROTEIN-RELATED"/>
    <property type="match status" value="1"/>
</dbReference>
<dbReference type="Pfam" id="PF14368">
    <property type="entry name" value="LTP_2"/>
    <property type="match status" value="1"/>
</dbReference>
<keyword evidence="7" id="KW-0446">Lipid-binding</keyword>
<dbReference type="EMBL" id="CM018039">
    <property type="protein sequence ID" value="KAA8536478.1"/>
    <property type="molecule type" value="Genomic_DNA"/>
</dbReference>
<keyword evidence="4" id="KW-1003">Cell membrane</keyword>
<accession>A0A5J5B1K3</accession>
<dbReference type="GO" id="GO:0098552">
    <property type="term" value="C:side of membrane"/>
    <property type="evidence" value="ECO:0007669"/>
    <property type="project" value="UniProtKB-KW"/>
</dbReference>
<dbReference type="GO" id="GO:0005886">
    <property type="term" value="C:plasma membrane"/>
    <property type="evidence" value="ECO:0007669"/>
    <property type="project" value="UniProtKB-SubCell"/>
</dbReference>
<dbReference type="Gene3D" id="1.10.110.10">
    <property type="entry name" value="Plant lipid-transfer and hydrophobic proteins"/>
    <property type="match status" value="1"/>
</dbReference>
<feature type="signal peptide" evidence="11">
    <location>
        <begin position="1"/>
        <end position="23"/>
    </location>
</feature>
<evidence type="ECO:0000256" key="7">
    <source>
        <dbReference type="ARBA" id="ARBA00023121"/>
    </source>
</evidence>
<dbReference type="AlphaFoldDB" id="A0A5J5B1K3"/>
<evidence type="ECO:0000256" key="10">
    <source>
        <dbReference type="ARBA" id="ARBA00023288"/>
    </source>
</evidence>
<evidence type="ECO:0000256" key="8">
    <source>
        <dbReference type="ARBA" id="ARBA00023157"/>
    </source>
</evidence>
<evidence type="ECO:0000256" key="3">
    <source>
        <dbReference type="ARBA" id="ARBA00022448"/>
    </source>
</evidence>
<keyword evidence="14" id="KW-1185">Reference proteome</keyword>
<dbReference type="PRINTS" id="PR00382">
    <property type="entry name" value="LIPIDTRNSFER"/>
</dbReference>